<protein>
    <recommendedName>
        <fullName evidence="3">Copper amine oxidase-like N-terminal domain-containing protein</fullName>
    </recommendedName>
</protein>
<gene>
    <name evidence="4" type="ORF">EAL2_808p02500</name>
</gene>
<feature type="signal peptide" evidence="2">
    <location>
        <begin position="1"/>
        <end position="22"/>
    </location>
</feature>
<keyword evidence="2" id="KW-0732">Signal</keyword>
<proteinExistence type="predicted"/>
<name>W8TA38_PEPAC</name>
<dbReference type="InterPro" id="IPR036582">
    <property type="entry name" value="Mao_N_sf"/>
</dbReference>
<dbReference type="Pfam" id="PF07833">
    <property type="entry name" value="Cu_amine_oxidN1"/>
    <property type="match status" value="1"/>
</dbReference>
<dbReference type="PATRIC" id="fig|1286171.3.peg.2427"/>
<keyword evidence="4" id="KW-0614">Plasmid</keyword>
<evidence type="ECO:0000313" key="5">
    <source>
        <dbReference type="Proteomes" id="UP000019591"/>
    </source>
</evidence>
<feature type="chain" id="PRO_5004913033" description="Copper amine oxidase-like N-terminal domain-containing protein" evidence="2">
    <location>
        <begin position="23"/>
        <end position="127"/>
    </location>
</feature>
<reference evidence="4 5" key="1">
    <citation type="journal article" date="2014" name="Genome Announc.">
        <title>Complete Genome Sequence of Amino Acid-Utilizing Eubacterium acidaminophilum al-2 (DSM 3953).</title>
        <authorList>
            <person name="Poehlein A."/>
            <person name="Andreesen J.R."/>
            <person name="Daniel R."/>
        </authorList>
    </citation>
    <scope>NUCLEOTIDE SEQUENCE [LARGE SCALE GENOMIC DNA]</scope>
    <source>
        <strain evidence="4 5">DSM 3953</strain>
        <plasmid evidence="5">Plasmid EAL2_808p</plasmid>
    </source>
</reference>
<feature type="domain" description="Copper amine oxidase-like N-terminal" evidence="3">
    <location>
        <begin position="28"/>
        <end position="82"/>
    </location>
</feature>
<keyword evidence="1" id="KW-0812">Transmembrane</keyword>
<dbReference type="EMBL" id="CP007453">
    <property type="protein sequence ID" value="AHM57755.1"/>
    <property type="molecule type" value="Genomic_DNA"/>
</dbReference>
<evidence type="ECO:0000256" key="1">
    <source>
        <dbReference type="SAM" id="Phobius"/>
    </source>
</evidence>
<dbReference type="Proteomes" id="UP000019591">
    <property type="component" value="Plasmid EAL2_808p"/>
</dbReference>
<dbReference type="KEGG" id="eac:EAL2_808p02500"/>
<keyword evidence="1" id="KW-0472">Membrane</keyword>
<dbReference type="OrthoDB" id="9780101at2"/>
<geneLocation type="plasmid" evidence="4 5">
    <name>EAL2_808p</name>
</geneLocation>
<dbReference type="AlphaFoldDB" id="W8TA38"/>
<dbReference type="SUPFAM" id="SSF55383">
    <property type="entry name" value="Copper amine oxidase, domain N"/>
    <property type="match status" value="1"/>
</dbReference>
<keyword evidence="1" id="KW-1133">Transmembrane helix</keyword>
<dbReference type="HOGENOM" id="CLU_1967233_0_0_9"/>
<keyword evidence="5" id="KW-1185">Reference proteome</keyword>
<evidence type="ECO:0000259" key="3">
    <source>
        <dbReference type="Pfam" id="PF07833"/>
    </source>
</evidence>
<sequence>MKKVFITGVLATAIIGASFTFAQTSFQNIDVAFNAASIEVDGQKLDADVITYNGKTYAPVKDISQAFGKQVEWDEQTSTVIIKSSPFSFAGMFDDVSDLVQTMLGVVVGGIITYMVIIKKAIKKLKS</sequence>
<evidence type="ECO:0000313" key="4">
    <source>
        <dbReference type="EMBL" id="AHM57755.1"/>
    </source>
</evidence>
<dbReference type="RefSeq" id="WP_025436634.1">
    <property type="nucleotide sequence ID" value="NZ_CP007453.1"/>
</dbReference>
<accession>W8TA38</accession>
<dbReference type="eggNOG" id="ENOG50340JQ">
    <property type="taxonomic scope" value="Bacteria"/>
</dbReference>
<evidence type="ECO:0000256" key="2">
    <source>
        <dbReference type="SAM" id="SignalP"/>
    </source>
</evidence>
<feature type="transmembrane region" description="Helical" evidence="1">
    <location>
        <begin position="99"/>
        <end position="118"/>
    </location>
</feature>
<dbReference type="InterPro" id="IPR012854">
    <property type="entry name" value="Cu_amine_oxidase-like_N"/>
</dbReference>
<organism evidence="4 5">
    <name type="scientific">Peptoclostridium acidaminophilum DSM 3953</name>
    <dbReference type="NCBI Taxonomy" id="1286171"/>
    <lineage>
        <taxon>Bacteria</taxon>
        <taxon>Bacillati</taxon>
        <taxon>Bacillota</taxon>
        <taxon>Clostridia</taxon>
        <taxon>Peptostreptococcales</taxon>
        <taxon>Peptoclostridiaceae</taxon>
        <taxon>Peptoclostridium</taxon>
    </lineage>
</organism>